<accession>A0A8K0NKV8</accession>
<dbReference type="Proteomes" id="UP000812966">
    <property type="component" value="Unassembled WGS sequence"/>
</dbReference>
<evidence type="ECO:0000313" key="2">
    <source>
        <dbReference type="Proteomes" id="UP000812966"/>
    </source>
</evidence>
<reference evidence="1" key="1">
    <citation type="submission" date="2020-04" db="EMBL/GenBank/DDBJ databases">
        <title>Analysis of mating type loci in Filobasidium floriforme.</title>
        <authorList>
            <person name="Nowrousian M."/>
        </authorList>
    </citation>
    <scope>NUCLEOTIDE SEQUENCE</scope>
    <source>
        <strain evidence="1">CBS 6242</strain>
    </source>
</reference>
<proteinExistence type="predicted"/>
<protein>
    <submittedName>
        <fullName evidence="1">Uncharacterized protein</fullName>
    </submittedName>
</protein>
<comment type="caution">
    <text evidence="1">The sequence shown here is derived from an EMBL/GenBank/DDBJ whole genome shotgun (WGS) entry which is preliminary data.</text>
</comment>
<dbReference type="EMBL" id="JABELV010000179">
    <property type="protein sequence ID" value="KAG7528517.1"/>
    <property type="molecule type" value="Genomic_DNA"/>
</dbReference>
<name>A0A8K0NKV8_9TREE</name>
<keyword evidence="2" id="KW-1185">Reference proteome</keyword>
<evidence type="ECO:0000313" key="1">
    <source>
        <dbReference type="EMBL" id="KAG7528517.1"/>
    </source>
</evidence>
<sequence length="143" mass="15607">MIDKLADNDWARFNSSSKGRVRCFAHILNLVTGAIIEGATGHKWSSEEAIEVLPDDDHSYGSDDQEEMEAEIWPTASQIAPDQSILDSLTLPMVPAANSAGQEIKNDQSTLSGALYKVCLNPACYRSYGLLIHNKLCSYSLGC</sequence>
<dbReference type="AlphaFoldDB" id="A0A8K0NKV8"/>
<organism evidence="1 2">
    <name type="scientific">Filobasidium floriforme</name>
    <dbReference type="NCBI Taxonomy" id="5210"/>
    <lineage>
        <taxon>Eukaryota</taxon>
        <taxon>Fungi</taxon>
        <taxon>Dikarya</taxon>
        <taxon>Basidiomycota</taxon>
        <taxon>Agaricomycotina</taxon>
        <taxon>Tremellomycetes</taxon>
        <taxon>Filobasidiales</taxon>
        <taxon>Filobasidiaceae</taxon>
        <taxon>Filobasidium</taxon>
    </lineage>
</organism>
<gene>
    <name evidence="1" type="ORF">FFLO_06108</name>
</gene>